<accession>J3MD22</accession>
<feature type="region of interest" description="Disordered" evidence="1">
    <location>
        <begin position="1"/>
        <end position="21"/>
    </location>
</feature>
<dbReference type="Proteomes" id="UP000006038">
    <property type="component" value="Chromosome 6"/>
</dbReference>
<dbReference type="AlphaFoldDB" id="J3MD22"/>
<dbReference type="EnsemblPlants" id="OB06G19160.1">
    <property type="protein sequence ID" value="OB06G19160.1"/>
    <property type="gene ID" value="OB06G19160"/>
</dbReference>
<reference evidence="2" key="2">
    <citation type="submission" date="2013-04" db="UniProtKB">
        <authorList>
            <consortium name="EnsemblPlants"/>
        </authorList>
    </citation>
    <scope>IDENTIFICATION</scope>
</reference>
<evidence type="ECO:0000313" key="2">
    <source>
        <dbReference type="EnsemblPlants" id="OB06G19160.1"/>
    </source>
</evidence>
<keyword evidence="3" id="KW-1185">Reference proteome</keyword>
<name>J3MD22_ORYBR</name>
<evidence type="ECO:0000256" key="1">
    <source>
        <dbReference type="SAM" id="MobiDB-lite"/>
    </source>
</evidence>
<proteinExistence type="predicted"/>
<dbReference type="HOGENOM" id="CLU_2088559_0_0_1"/>
<sequence>MAGCGQATSAAGGGVAAASGGSEVRWGWRLVRRRPRSGGWELGRDRGCGHAPAACGSRFFHRVKWGGGVTRRGDAGHASAVRLSRSASSGGVQAAALVLNRLNPWSVNGSFNWIANG</sequence>
<reference evidence="2" key="1">
    <citation type="journal article" date="2013" name="Nat. Commun.">
        <title>Whole-genome sequencing of Oryza brachyantha reveals mechanisms underlying Oryza genome evolution.</title>
        <authorList>
            <person name="Chen J."/>
            <person name="Huang Q."/>
            <person name="Gao D."/>
            <person name="Wang J."/>
            <person name="Lang Y."/>
            <person name="Liu T."/>
            <person name="Li B."/>
            <person name="Bai Z."/>
            <person name="Luis Goicoechea J."/>
            <person name="Liang C."/>
            <person name="Chen C."/>
            <person name="Zhang W."/>
            <person name="Sun S."/>
            <person name="Liao Y."/>
            <person name="Zhang X."/>
            <person name="Yang L."/>
            <person name="Song C."/>
            <person name="Wang M."/>
            <person name="Shi J."/>
            <person name="Liu G."/>
            <person name="Liu J."/>
            <person name="Zhou H."/>
            <person name="Zhou W."/>
            <person name="Yu Q."/>
            <person name="An N."/>
            <person name="Chen Y."/>
            <person name="Cai Q."/>
            <person name="Wang B."/>
            <person name="Liu B."/>
            <person name="Min J."/>
            <person name="Huang Y."/>
            <person name="Wu H."/>
            <person name="Li Z."/>
            <person name="Zhang Y."/>
            <person name="Yin Y."/>
            <person name="Song W."/>
            <person name="Jiang J."/>
            <person name="Jackson S.A."/>
            <person name="Wing R.A."/>
            <person name="Wang J."/>
            <person name="Chen M."/>
        </authorList>
    </citation>
    <scope>NUCLEOTIDE SEQUENCE [LARGE SCALE GENOMIC DNA]</scope>
    <source>
        <strain evidence="2">cv. IRGC 101232</strain>
    </source>
</reference>
<protein>
    <submittedName>
        <fullName evidence="2">Uncharacterized protein</fullName>
    </submittedName>
</protein>
<evidence type="ECO:0000313" key="3">
    <source>
        <dbReference type="Proteomes" id="UP000006038"/>
    </source>
</evidence>
<dbReference type="Gramene" id="OB06G19160.1">
    <property type="protein sequence ID" value="OB06G19160.1"/>
    <property type="gene ID" value="OB06G19160"/>
</dbReference>
<organism evidence="2">
    <name type="scientific">Oryza brachyantha</name>
    <name type="common">malo sina</name>
    <dbReference type="NCBI Taxonomy" id="4533"/>
    <lineage>
        <taxon>Eukaryota</taxon>
        <taxon>Viridiplantae</taxon>
        <taxon>Streptophyta</taxon>
        <taxon>Embryophyta</taxon>
        <taxon>Tracheophyta</taxon>
        <taxon>Spermatophyta</taxon>
        <taxon>Magnoliopsida</taxon>
        <taxon>Liliopsida</taxon>
        <taxon>Poales</taxon>
        <taxon>Poaceae</taxon>
        <taxon>BOP clade</taxon>
        <taxon>Oryzoideae</taxon>
        <taxon>Oryzeae</taxon>
        <taxon>Oryzinae</taxon>
        <taxon>Oryza</taxon>
    </lineage>
</organism>